<name>A0A699XI56_TANCI</name>
<feature type="non-terminal residue" evidence="1">
    <location>
        <position position="1"/>
    </location>
</feature>
<reference evidence="1" key="1">
    <citation type="journal article" date="2019" name="Sci. Rep.">
        <title>Draft genome of Tanacetum cinerariifolium, the natural source of mosquito coil.</title>
        <authorList>
            <person name="Yamashiro T."/>
            <person name="Shiraishi A."/>
            <person name="Satake H."/>
            <person name="Nakayama K."/>
        </authorList>
    </citation>
    <scope>NUCLEOTIDE SEQUENCE</scope>
</reference>
<gene>
    <name evidence="1" type="ORF">Tci_930029</name>
</gene>
<dbReference type="AlphaFoldDB" id="A0A699XI56"/>
<dbReference type="EMBL" id="BKCJ011848214">
    <property type="protein sequence ID" value="GFD58060.1"/>
    <property type="molecule type" value="Genomic_DNA"/>
</dbReference>
<comment type="caution">
    <text evidence="1">The sequence shown here is derived from an EMBL/GenBank/DDBJ whole genome shotgun (WGS) entry which is preliminary data.</text>
</comment>
<proteinExistence type="predicted"/>
<protein>
    <submittedName>
        <fullName evidence="1">Uncharacterized protein</fullName>
    </submittedName>
</protein>
<accession>A0A699XI56</accession>
<evidence type="ECO:0000313" key="1">
    <source>
        <dbReference type="EMBL" id="GFD58060.1"/>
    </source>
</evidence>
<feature type="non-terminal residue" evidence="1">
    <location>
        <position position="85"/>
    </location>
</feature>
<organism evidence="1">
    <name type="scientific">Tanacetum cinerariifolium</name>
    <name type="common">Dalmatian daisy</name>
    <name type="synonym">Chrysanthemum cinerariifolium</name>
    <dbReference type="NCBI Taxonomy" id="118510"/>
    <lineage>
        <taxon>Eukaryota</taxon>
        <taxon>Viridiplantae</taxon>
        <taxon>Streptophyta</taxon>
        <taxon>Embryophyta</taxon>
        <taxon>Tracheophyta</taxon>
        <taxon>Spermatophyta</taxon>
        <taxon>Magnoliopsida</taxon>
        <taxon>eudicotyledons</taxon>
        <taxon>Gunneridae</taxon>
        <taxon>Pentapetalae</taxon>
        <taxon>asterids</taxon>
        <taxon>campanulids</taxon>
        <taxon>Asterales</taxon>
        <taxon>Asteraceae</taxon>
        <taxon>Asteroideae</taxon>
        <taxon>Anthemideae</taxon>
        <taxon>Anthemidinae</taxon>
        <taxon>Tanacetum</taxon>
    </lineage>
</organism>
<sequence length="85" mass="9908">LGLEDVSKSLREMAERVGKEVETFAERLDEFLDSLPKSRTYNAVLSLVDEYQSIAKDAAYKLEVEHRKERAQLLRQEWTHRAQVS</sequence>